<gene>
    <name evidence="2" type="ORF">GCM10007859_27620</name>
</gene>
<reference evidence="3" key="1">
    <citation type="journal article" date="2019" name="Int. J. Syst. Evol. Microbiol.">
        <title>The Global Catalogue of Microorganisms (GCM) 10K type strain sequencing project: providing services to taxonomists for standard genome sequencing and annotation.</title>
        <authorList>
            <consortium name="The Broad Institute Genomics Platform"/>
            <consortium name="The Broad Institute Genome Sequencing Center for Infectious Disease"/>
            <person name="Wu L."/>
            <person name="Ma J."/>
        </authorList>
    </citation>
    <scope>NUCLEOTIDE SEQUENCE [LARGE SCALE GENOMIC DNA]</scope>
    <source>
        <strain evidence="3">NBRC 110107</strain>
    </source>
</reference>
<comment type="caution">
    <text evidence="2">The sequence shown here is derived from an EMBL/GenBank/DDBJ whole genome shotgun (WGS) entry which is preliminary data.</text>
</comment>
<name>A0ABQ6BN66_9CAUL</name>
<accession>A0ABQ6BN66</accession>
<keyword evidence="3" id="KW-1185">Reference proteome</keyword>
<feature type="transmembrane region" description="Helical" evidence="1">
    <location>
        <begin position="70"/>
        <end position="92"/>
    </location>
</feature>
<dbReference type="RefSeq" id="WP_284223620.1">
    <property type="nucleotide sequence ID" value="NZ_BSOY01000100.1"/>
</dbReference>
<feature type="transmembrane region" description="Helical" evidence="1">
    <location>
        <begin position="40"/>
        <end position="63"/>
    </location>
</feature>
<proteinExistence type="predicted"/>
<keyword evidence="1" id="KW-0812">Transmembrane</keyword>
<evidence type="ECO:0000313" key="3">
    <source>
        <dbReference type="Proteomes" id="UP001156921"/>
    </source>
</evidence>
<dbReference type="Proteomes" id="UP001156921">
    <property type="component" value="Unassembled WGS sequence"/>
</dbReference>
<organism evidence="2 3">
    <name type="scientific">Brevundimonas denitrificans</name>
    <dbReference type="NCBI Taxonomy" id="1443434"/>
    <lineage>
        <taxon>Bacteria</taxon>
        <taxon>Pseudomonadati</taxon>
        <taxon>Pseudomonadota</taxon>
        <taxon>Alphaproteobacteria</taxon>
        <taxon>Caulobacterales</taxon>
        <taxon>Caulobacteraceae</taxon>
        <taxon>Brevundimonas</taxon>
    </lineage>
</organism>
<sequence>MTRDQLLKAKPGIVGLIREQAEKRLEAQGESADAQDVKGAAFLTAGASLAAAATALAAASMAFKPLPISAIFGASLAAVGFTAGSALAAWSLRSVGFHTCGWYPQDFAGDLEQRLSPKEVEADFVIALQSRLSENRPILERRGDRLNWSSYLMLATPIAALICAIVVA</sequence>
<feature type="transmembrane region" description="Helical" evidence="1">
    <location>
        <begin position="148"/>
        <end position="167"/>
    </location>
</feature>
<evidence type="ECO:0000313" key="2">
    <source>
        <dbReference type="EMBL" id="GLS02731.1"/>
    </source>
</evidence>
<evidence type="ECO:0000256" key="1">
    <source>
        <dbReference type="SAM" id="Phobius"/>
    </source>
</evidence>
<keyword evidence="1" id="KW-0472">Membrane</keyword>
<keyword evidence="1" id="KW-1133">Transmembrane helix</keyword>
<dbReference type="EMBL" id="BSOY01000100">
    <property type="protein sequence ID" value="GLS02731.1"/>
    <property type="molecule type" value="Genomic_DNA"/>
</dbReference>
<protein>
    <submittedName>
        <fullName evidence="2">Uncharacterized protein</fullName>
    </submittedName>
</protein>